<keyword evidence="3" id="KW-0813">Transport</keyword>
<dbReference type="SUPFAM" id="SSF53807">
    <property type="entry name" value="Helical backbone' metal receptor"/>
    <property type="match status" value="1"/>
</dbReference>
<keyword evidence="4" id="KW-0732">Signal</keyword>
<feature type="region of interest" description="Disordered" evidence="5">
    <location>
        <begin position="24"/>
        <end position="48"/>
    </location>
</feature>
<accession>A0ABW2K6E3</accession>
<evidence type="ECO:0000256" key="4">
    <source>
        <dbReference type="ARBA" id="ARBA00022729"/>
    </source>
</evidence>
<dbReference type="Proteomes" id="UP001596494">
    <property type="component" value="Unassembled WGS sequence"/>
</dbReference>
<evidence type="ECO:0000256" key="5">
    <source>
        <dbReference type="SAM" id="MobiDB-lite"/>
    </source>
</evidence>
<dbReference type="PROSITE" id="PS51257">
    <property type="entry name" value="PROKAR_LIPOPROTEIN"/>
    <property type="match status" value="1"/>
</dbReference>
<proteinExistence type="inferred from homology"/>
<comment type="caution">
    <text evidence="7">The sequence shown here is derived from an EMBL/GenBank/DDBJ whole genome shotgun (WGS) entry which is preliminary data.</text>
</comment>
<reference evidence="8" key="1">
    <citation type="journal article" date="2019" name="Int. J. Syst. Evol. Microbiol.">
        <title>The Global Catalogue of Microorganisms (GCM) 10K type strain sequencing project: providing services to taxonomists for standard genome sequencing and annotation.</title>
        <authorList>
            <consortium name="The Broad Institute Genomics Platform"/>
            <consortium name="The Broad Institute Genome Sequencing Center for Infectious Disease"/>
            <person name="Wu L."/>
            <person name="Ma J."/>
        </authorList>
    </citation>
    <scope>NUCLEOTIDE SEQUENCE [LARGE SCALE GENOMIC DNA]</scope>
    <source>
        <strain evidence="8">CCUG 73951</strain>
    </source>
</reference>
<evidence type="ECO:0000256" key="3">
    <source>
        <dbReference type="ARBA" id="ARBA00022448"/>
    </source>
</evidence>
<evidence type="ECO:0000256" key="1">
    <source>
        <dbReference type="ARBA" id="ARBA00004193"/>
    </source>
</evidence>
<dbReference type="EMBL" id="JBHTBY010000011">
    <property type="protein sequence ID" value="MFC7321771.1"/>
    <property type="molecule type" value="Genomic_DNA"/>
</dbReference>
<feature type="compositionally biased region" description="Basic and acidic residues" evidence="5">
    <location>
        <begin position="34"/>
        <end position="48"/>
    </location>
</feature>
<dbReference type="Gene3D" id="3.40.50.1980">
    <property type="entry name" value="Nitrogenase molybdenum iron protein domain"/>
    <property type="match status" value="2"/>
</dbReference>
<sequence>MKNVTIYLIAGILLLLAACSDSEESSTTDQEDEQEKRSVTIEDGMGEKTIEGTPEDVVVLEWSYVEHVLPLGIEPVGVADVDGYNKWINVGDPLPDSTEDVGTRAEPNLEAIARLEPDLIIGAKYNHEGIAEELEEIAPTVMFSPYSEEDADDQYEHLLNEFDTAAEIFDKQEEAEQTKQQLDDTFSEQSERLDEAGLDTIEAVVTQAFTAQDSTIMRHFTDNSVVAGVLEEIGVDNAVETEEPEIYGFLETDIEALQNYQDARFFYLVLEEDNVFEQLEDNPAWTNLDFVEEGHTYELPGDMGTFAGPLSAERLAVELTDALIENE</sequence>
<evidence type="ECO:0000313" key="8">
    <source>
        <dbReference type="Proteomes" id="UP001596494"/>
    </source>
</evidence>
<dbReference type="InterPro" id="IPR002491">
    <property type="entry name" value="ABC_transptr_periplasmic_BD"/>
</dbReference>
<dbReference type="PANTHER" id="PTHR30532">
    <property type="entry name" value="IRON III DICITRATE-BINDING PERIPLASMIC PROTEIN"/>
    <property type="match status" value="1"/>
</dbReference>
<keyword evidence="8" id="KW-1185">Reference proteome</keyword>
<protein>
    <submittedName>
        <fullName evidence="7">ABC transporter substrate-binding protein</fullName>
    </submittedName>
</protein>
<evidence type="ECO:0000259" key="6">
    <source>
        <dbReference type="PROSITE" id="PS50983"/>
    </source>
</evidence>
<dbReference type="RefSeq" id="WP_289216516.1">
    <property type="nucleotide sequence ID" value="NZ_JAPVRC010000007.1"/>
</dbReference>
<dbReference type="PROSITE" id="PS50983">
    <property type="entry name" value="FE_B12_PBP"/>
    <property type="match status" value="1"/>
</dbReference>
<feature type="compositionally biased region" description="Acidic residues" evidence="5">
    <location>
        <begin position="24"/>
        <end position="33"/>
    </location>
</feature>
<evidence type="ECO:0000313" key="7">
    <source>
        <dbReference type="EMBL" id="MFC7321771.1"/>
    </source>
</evidence>
<dbReference type="PANTHER" id="PTHR30532:SF1">
    <property type="entry name" value="IRON(3+)-HYDROXAMATE-BINDING PROTEIN FHUD"/>
    <property type="match status" value="1"/>
</dbReference>
<dbReference type="Pfam" id="PF01497">
    <property type="entry name" value="Peripla_BP_2"/>
    <property type="match status" value="1"/>
</dbReference>
<organism evidence="7 8">
    <name type="scientific">Halobacillus campisalis</name>
    <dbReference type="NCBI Taxonomy" id="435909"/>
    <lineage>
        <taxon>Bacteria</taxon>
        <taxon>Bacillati</taxon>
        <taxon>Bacillota</taxon>
        <taxon>Bacilli</taxon>
        <taxon>Bacillales</taxon>
        <taxon>Bacillaceae</taxon>
        <taxon>Halobacillus</taxon>
    </lineage>
</organism>
<dbReference type="CDD" id="cd01146">
    <property type="entry name" value="FhuD"/>
    <property type="match status" value="1"/>
</dbReference>
<name>A0ABW2K6E3_9BACI</name>
<comment type="similarity">
    <text evidence="2">Belongs to the bacterial solute-binding protein 8 family.</text>
</comment>
<comment type="subcellular location">
    <subcellularLocation>
        <location evidence="1">Cell membrane</location>
        <topology evidence="1">Lipid-anchor</topology>
    </subcellularLocation>
</comment>
<evidence type="ECO:0000256" key="2">
    <source>
        <dbReference type="ARBA" id="ARBA00008814"/>
    </source>
</evidence>
<dbReference type="InterPro" id="IPR051313">
    <property type="entry name" value="Bact_iron-sidero_bind"/>
</dbReference>
<feature type="domain" description="Fe/B12 periplasmic-binding" evidence="6">
    <location>
        <begin position="56"/>
        <end position="327"/>
    </location>
</feature>
<gene>
    <name evidence="7" type="ORF">ACFQMN_12865</name>
</gene>